<evidence type="ECO:0000256" key="1">
    <source>
        <dbReference type="ARBA" id="ARBA00022737"/>
    </source>
</evidence>
<dbReference type="PANTHER" id="PTHR24198:SF165">
    <property type="entry name" value="ANKYRIN REPEAT-CONTAINING PROTEIN-RELATED"/>
    <property type="match status" value="1"/>
</dbReference>
<dbReference type="Pfam" id="PF12796">
    <property type="entry name" value="Ank_2"/>
    <property type="match status" value="3"/>
</dbReference>
<protein>
    <submittedName>
        <fullName evidence="4">Uncharacterized protein</fullName>
    </submittedName>
</protein>
<name>A0A345ZA85_9BACT</name>
<dbReference type="PRINTS" id="PR01415">
    <property type="entry name" value="ANKYRIN"/>
</dbReference>
<sequence>MKTHLTYEFVQSLIFGEEIEKLEMIFTKVPNIDVNYTDKNGYSLLCFAIHFGKLKSVQFLIEKGADIHQKNPEFYSEAPLHLAARDFNAEIIQALLSAGADINALNTENQTPLIFALGHEKADIALFKDAGADLLIQDKYNKTALHYAAQAGHITAIQDLLAAGLDLHAQDDAENNVLHYAARAHNHEALQLLIAAGANIEACDMYGHTPLHIAAMFAEEASSQKVAILIAAGANIHATSKDEATPLCMAVQAGSLEAVQALVAAGADIHAKRTNPILSMQFNMKFVNDTLLHKAAINGHAHIVAFLLEKGIEINAQDDISASALHYATAAESFDVVKLLVAAGANLNIVDKDNATPLHVAIITHKNNELIQYLIDAGADINMPGKHGNTLLHYAVKDQNIAITKLLIRAGVNRSLANDGGKAAVHYAKSKKIRELLA</sequence>
<proteinExistence type="predicted"/>
<dbReference type="OrthoDB" id="13225at2"/>
<keyword evidence="5" id="KW-1185">Reference proteome</keyword>
<feature type="repeat" description="ANK" evidence="3">
    <location>
        <begin position="140"/>
        <end position="172"/>
    </location>
</feature>
<dbReference type="Gene3D" id="1.25.40.20">
    <property type="entry name" value="Ankyrin repeat-containing domain"/>
    <property type="match status" value="5"/>
</dbReference>
<dbReference type="PANTHER" id="PTHR24198">
    <property type="entry name" value="ANKYRIN REPEAT AND PROTEIN KINASE DOMAIN-CONTAINING PROTEIN"/>
    <property type="match status" value="1"/>
</dbReference>
<feature type="repeat" description="ANK" evidence="3">
    <location>
        <begin position="387"/>
        <end position="419"/>
    </location>
</feature>
<feature type="repeat" description="ANK" evidence="3">
    <location>
        <begin position="242"/>
        <end position="274"/>
    </location>
</feature>
<evidence type="ECO:0000313" key="4">
    <source>
        <dbReference type="EMBL" id="AXK60202.1"/>
    </source>
</evidence>
<feature type="repeat" description="ANK" evidence="3">
    <location>
        <begin position="173"/>
        <end position="205"/>
    </location>
</feature>
<dbReference type="EMBL" id="CP025544">
    <property type="protein sequence ID" value="AXK60202.1"/>
    <property type="molecule type" value="Genomic_DNA"/>
</dbReference>
<dbReference type="SUPFAM" id="SSF48403">
    <property type="entry name" value="Ankyrin repeat"/>
    <property type="match status" value="2"/>
</dbReference>
<dbReference type="Pfam" id="PF00023">
    <property type="entry name" value="Ank"/>
    <property type="match status" value="2"/>
</dbReference>
<organism evidence="4 5">
    <name type="scientific">Candidatus Chromulinivorax destructor</name>
    <dbReference type="NCBI Taxonomy" id="2066483"/>
    <lineage>
        <taxon>Bacteria</taxon>
        <taxon>Candidatus Babelota</taxon>
        <taxon>Candidatus Babeliae</taxon>
        <taxon>Candidatus Babeliales</taxon>
        <taxon>Candidatus Chromulinivoraceae</taxon>
        <taxon>Candidatus Chromulinivorax</taxon>
    </lineage>
</organism>
<evidence type="ECO:0000256" key="2">
    <source>
        <dbReference type="ARBA" id="ARBA00023043"/>
    </source>
</evidence>
<evidence type="ECO:0000256" key="3">
    <source>
        <dbReference type="PROSITE-ProRule" id="PRU00023"/>
    </source>
</evidence>
<feature type="repeat" description="ANK" evidence="3">
    <location>
        <begin position="75"/>
        <end position="107"/>
    </location>
</feature>
<reference evidence="4 5" key="1">
    <citation type="submission" date="2017-12" db="EMBL/GenBank/DDBJ databases">
        <title>Chromulinavorax destructans is a abundant pathogen of dominant heterotrophic picoflagllates.</title>
        <authorList>
            <person name="Deeg C.M."/>
            <person name="Zimmer M."/>
            <person name="Suttle C.A."/>
        </authorList>
    </citation>
    <scope>NUCLEOTIDE SEQUENCE [LARGE SCALE GENOMIC DNA]</scope>
    <source>
        <strain evidence="4 5">SeV1</strain>
    </source>
</reference>
<dbReference type="InterPro" id="IPR002110">
    <property type="entry name" value="Ankyrin_rpt"/>
</dbReference>
<keyword evidence="1" id="KW-0677">Repeat</keyword>
<gene>
    <name evidence="4" type="ORF">C0J27_00355</name>
</gene>
<dbReference type="AlphaFoldDB" id="A0A345ZA85"/>
<feature type="repeat" description="ANK" evidence="3">
    <location>
        <begin position="287"/>
        <end position="319"/>
    </location>
</feature>
<feature type="repeat" description="ANK" evidence="3">
    <location>
        <begin position="40"/>
        <end position="72"/>
    </location>
</feature>
<dbReference type="RefSeq" id="WP_115585217.1">
    <property type="nucleotide sequence ID" value="NZ_CP025544.1"/>
</dbReference>
<dbReference type="PROSITE" id="PS50297">
    <property type="entry name" value="ANK_REP_REGION"/>
    <property type="match status" value="10"/>
</dbReference>
<dbReference type="Proteomes" id="UP000254834">
    <property type="component" value="Chromosome"/>
</dbReference>
<keyword evidence="2 3" id="KW-0040">ANK repeat</keyword>
<dbReference type="KEGG" id="cdes:C0J27_00355"/>
<feature type="repeat" description="ANK" evidence="3">
    <location>
        <begin position="320"/>
        <end position="352"/>
    </location>
</feature>
<evidence type="ECO:0000313" key="5">
    <source>
        <dbReference type="Proteomes" id="UP000254834"/>
    </source>
</evidence>
<accession>A0A345ZA85</accession>
<dbReference type="SMART" id="SM00248">
    <property type="entry name" value="ANK"/>
    <property type="match status" value="10"/>
</dbReference>
<feature type="repeat" description="ANK" evidence="3">
    <location>
        <begin position="353"/>
        <end position="386"/>
    </location>
</feature>
<dbReference type="PROSITE" id="PS50088">
    <property type="entry name" value="ANK_REPEAT"/>
    <property type="match status" value="10"/>
</dbReference>
<feature type="repeat" description="ANK" evidence="3">
    <location>
        <begin position="206"/>
        <end position="241"/>
    </location>
</feature>
<dbReference type="InterPro" id="IPR036770">
    <property type="entry name" value="Ankyrin_rpt-contain_sf"/>
</dbReference>